<keyword evidence="8" id="KW-0406">Ion transport</keyword>
<evidence type="ECO:0000256" key="8">
    <source>
        <dbReference type="ARBA" id="ARBA00023065"/>
    </source>
</evidence>
<keyword evidence="6 11" id="KW-0812">Transmembrane</keyword>
<evidence type="ECO:0000256" key="5">
    <source>
        <dbReference type="ARBA" id="ARBA00022573"/>
    </source>
</evidence>
<dbReference type="Gene3D" id="1.10.1760.20">
    <property type="match status" value="1"/>
</dbReference>
<feature type="transmembrane region" description="Helical" evidence="11">
    <location>
        <begin position="164"/>
        <end position="189"/>
    </location>
</feature>
<keyword evidence="4" id="KW-1003">Cell membrane</keyword>
<feature type="transmembrane region" description="Helical" evidence="11">
    <location>
        <begin position="68"/>
        <end position="86"/>
    </location>
</feature>
<accession>A0A3B1BIU5</accession>
<dbReference type="GO" id="GO:0009236">
    <property type="term" value="P:cobalamin biosynthetic process"/>
    <property type="evidence" value="ECO:0007669"/>
    <property type="project" value="UniProtKB-KW"/>
</dbReference>
<comment type="subcellular location">
    <subcellularLocation>
        <location evidence="1">Cell membrane</location>
        <topology evidence="1">Multi-pass membrane protein</topology>
    </subcellularLocation>
</comment>
<dbReference type="Pfam" id="PF01891">
    <property type="entry name" value="CbiM"/>
    <property type="match status" value="1"/>
</dbReference>
<keyword evidence="5" id="KW-0169">Cobalamin biosynthesis</keyword>
<keyword evidence="3" id="KW-0813">Transport</keyword>
<dbReference type="EMBL" id="UOGA01000053">
    <property type="protein sequence ID" value="VAX16022.1"/>
    <property type="molecule type" value="Genomic_DNA"/>
</dbReference>
<evidence type="ECO:0000256" key="11">
    <source>
        <dbReference type="SAM" id="Phobius"/>
    </source>
</evidence>
<evidence type="ECO:0000256" key="10">
    <source>
        <dbReference type="ARBA" id="ARBA00023285"/>
    </source>
</evidence>
<keyword evidence="9 11" id="KW-0472">Membrane</keyword>
<evidence type="ECO:0000256" key="4">
    <source>
        <dbReference type="ARBA" id="ARBA00022475"/>
    </source>
</evidence>
<name>A0A3B1BIU5_9ZZZZ</name>
<dbReference type="InterPro" id="IPR002751">
    <property type="entry name" value="CbiM/NikMN"/>
</dbReference>
<dbReference type="HAMAP" id="MF_01462">
    <property type="entry name" value="CbiM"/>
    <property type="match status" value="1"/>
</dbReference>
<reference evidence="12" key="1">
    <citation type="submission" date="2018-06" db="EMBL/GenBank/DDBJ databases">
        <authorList>
            <person name="Zhirakovskaya E."/>
        </authorList>
    </citation>
    <scope>NUCLEOTIDE SEQUENCE</scope>
</reference>
<evidence type="ECO:0000256" key="2">
    <source>
        <dbReference type="ARBA" id="ARBA00022426"/>
    </source>
</evidence>
<dbReference type="NCBIfam" id="NF006184">
    <property type="entry name" value="PRK08319.1"/>
    <property type="match status" value="1"/>
</dbReference>
<evidence type="ECO:0000313" key="12">
    <source>
        <dbReference type="EMBL" id="VAX16022.1"/>
    </source>
</evidence>
<evidence type="ECO:0000256" key="9">
    <source>
        <dbReference type="ARBA" id="ARBA00023136"/>
    </source>
</evidence>
<feature type="transmembrane region" description="Helical" evidence="11">
    <location>
        <begin position="34"/>
        <end position="52"/>
    </location>
</feature>
<feature type="transmembrane region" description="Helical" evidence="11">
    <location>
        <begin position="133"/>
        <end position="152"/>
    </location>
</feature>
<keyword evidence="10" id="KW-0170">Cobalt</keyword>
<dbReference type="PANTHER" id="PTHR43627:SF1">
    <property type="entry name" value="COBALT TRANSPORT PROTEIN CBIM"/>
    <property type="match status" value="1"/>
</dbReference>
<evidence type="ECO:0000256" key="3">
    <source>
        <dbReference type="ARBA" id="ARBA00022448"/>
    </source>
</evidence>
<keyword evidence="7 11" id="KW-1133">Transmembrane helix</keyword>
<proteinExistence type="inferred from homology"/>
<dbReference type="PANTHER" id="PTHR43627">
    <property type="match status" value="1"/>
</dbReference>
<dbReference type="NCBIfam" id="TIGR00123">
    <property type="entry name" value="cbiM"/>
    <property type="match status" value="1"/>
</dbReference>
<evidence type="ECO:0000256" key="6">
    <source>
        <dbReference type="ARBA" id="ARBA00022692"/>
    </source>
</evidence>
<evidence type="ECO:0000256" key="1">
    <source>
        <dbReference type="ARBA" id="ARBA00004651"/>
    </source>
</evidence>
<sequence>MSRKTKFALTYLTALSLTPSYAEAMHISEGILPVGWAAFWFVTAAPFVWLGLRELKTRTDESPQFKPFLGLVGAAVFIISCMPIPVPVVGATSHPAGVGLAAILIGPWLTALVSSVALALQALFLAHGGLTTLGANTMSMGVMGALTGYITFKAGRRIGMSTYMAAFTAGLLSDWVTYAGTSLFMALALHADGSFWKMFLSIMVAFAPTQVPLGLLEGFMTAGAYEFILARRPELLLKNLEGKTA</sequence>
<gene>
    <name evidence="12" type="ORF">MNBD_NITROSPINAE04-2574</name>
</gene>
<dbReference type="InterPro" id="IPR018024">
    <property type="entry name" value="CbiM"/>
</dbReference>
<organism evidence="12">
    <name type="scientific">hydrothermal vent metagenome</name>
    <dbReference type="NCBI Taxonomy" id="652676"/>
    <lineage>
        <taxon>unclassified sequences</taxon>
        <taxon>metagenomes</taxon>
        <taxon>ecological metagenomes</taxon>
    </lineage>
</organism>
<evidence type="ECO:0000256" key="7">
    <source>
        <dbReference type="ARBA" id="ARBA00022989"/>
    </source>
</evidence>
<dbReference type="AlphaFoldDB" id="A0A3B1BIU5"/>
<protein>
    <submittedName>
        <fullName evidence="12">Cobalt ECF transporter, substrate-binding protein CbiM</fullName>
    </submittedName>
</protein>
<keyword evidence="2" id="KW-0171">Cobalt transport</keyword>
<dbReference type="GO" id="GO:0006824">
    <property type="term" value="P:cobalt ion transport"/>
    <property type="evidence" value="ECO:0007669"/>
    <property type="project" value="UniProtKB-KW"/>
</dbReference>
<feature type="transmembrane region" description="Helical" evidence="11">
    <location>
        <begin position="98"/>
        <end position="126"/>
    </location>
</feature>
<dbReference type="GO" id="GO:0043190">
    <property type="term" value="C:ATP-binding cassette (ABC) transporter complex"/>
    <property type="evidence" value="ECO:0007669"/>
    <property type="project" value="InterPro"/>
</dbReference>